<dbReference type="InterPro" id="IPR012677">
    <property type="entry name" value="Nucleotide-bd_a/b_plait_sf"/>
</dbReference>
<evidence type="ECO:0000313" key="4">
    <source>
        <dbReference type="Proteomes" id="UP000541444"/>
    </source>
</evidence>
<evidence type="ECO:0000256" key="1">
    <source>
        <dbReference type="PROSITE-ProRule" id="PRU00176"/>
    </source>
</evidence>
<organism evidence="3 4">
    <name type="scientific">Kingdonia uniflora</name>
    <dbReference type="NCBI Taxonomy" id="39325"/>
    <lineage>
        <taxon>Eukaryota</taxon>
        <taxon>Viridiplantae</taxon>
        <taxon>Streptophyta</taxon>
        <taxon>Embryophyta</taxon>
        <taxon>Tracheophyta</taxon>
        <taxon>Spermatophyta</taxon>
        <taxon>Magnoliopsida</taxon>
        <taxon>Ranunculales</taxon>
        <taxon>Circaeasteraceae</taxon>
        <taxon>Kingdonia</taxon>
    </lineage>
</organism>
<dbReference type="PANTHER" id="PTHR48034">
    <property type="entry name" value="TRANSFORMER-2 SEX-DETERMINING PROTEIN-RELATED"/>
    <property type="match status" value="1"/>
</dbReference>
<dbReference type="EMBL" id="JACGCM010002781">
    <property type="protein sequence ID" value="KAF6135654.1"/>
    <property type="molecule type" value="Genomic_DNA"/>
</dbReference>
<comment type="caution">
    <text evidence="3">The sequence shown here is derived from an EMBL/GenBank/DDBJ whole genome shotgun (WGS) entry which is preliminary data.</text>
</comment>
<dbReference type="OrthoDB" id="6159137at2759"/>
<feature type="domain" description="RRM" evidence="2">
    <location>
        <begin position="1"/>
        <end position="74"/>
    </location>
</feature>
<dbReference type="InterPro" id="IPR035979">
    <property type="entry name" value="RBD_domain_sf"/>
</dbReference>
<dbReference type="SMART" id="SM00360">
    <property type="entry name" value="RRM"/>
    <property type="match status" value="1"/>
</dbReference>
<protein>
    <recommendedName>
        <fullName evidence="2">RRM domain-containing protein</fullName>
    </recommendedName>
</protein>
<gene>
    <name evidence="3" type="ORF">GIB67_028225</name>
</gene>
<name>A0A7J7KZE8_9MAGN</name>
<dbReference type="Gene3D" id="3.30.70.330">
    <property type="match status" value="1"/>
</dbReference>
<keyword evidence="1" id="KW-0694">RNA-binding</keyword>
<proteinExistence type="predicted"/>
<accession>A0A7J7KZE8</accession>
<dbReference type="SUPFAM" id="SSF54928">
    <property type="entry name" value="RNA-binding domain, RBD"/>
    <property type="match status" value="1"/>
</dbReference>
<dbReference type="Proteomes" id="UP000541444">
    <property type="component" value="Unassembled WGS sequence"/>
</dbReference>
<dbReference type="GO" id="GO:0003723">
    <property type="term" value="F:RNA binding"/>
    <property type="evidence" value="ECO:0007669"/>
    <property type="project" value="UniProtKB-UniRule"/>
</dbReference>
<keyword evidence="4" id="KW-1185">Reference proteome</keyword>
<evidence type="ECO:0000313" key="3">
    <source>
        <dbReference type="EMBL" id="KAF6135654.1"/>
    </source>
</evidence>
<dbReference type="AlphaFoldDB" id="A0A7J7KZE8"/>
<dbReference type="Pfam" id="PF00076">
    <property type="entry name" value="RRM_1"/>
    <property type="match status" value="1"/>
</dbReference>
<sequence length="92" mass="10741">MGLSTQVEERDLEVHFSNEGKVISCRLVLEPRTRISRRFSFIIMDTLEDVNPCVKYLSRFVLEGRYITVEKKTLHQLCWQESKMTISSSIST</sequence>
<dbReference type="InterPro" id="IPR050441">
    <property type="entry name" value="RBM"/>
</dbReference>
<dbReference type="PROSITE" id="PS50102">
    <property type="entry name" value="RRM"/>
    <property type="match status" value="1"/>
</dbReference>
<evidence type="ECO:0000259" key="2">
    <source>
        <dbReference type="PROSITE" id="PS50102"/>
    </source>
</evidence>
<dbReference type="InterPro" id="IPR000504">
    <property type="entry name" value="RRM_dom"/>
</dbReference>
<reference evidence="3 4" key="1">
    <citation type="journal article" date="2020" name="IScience">
        <title>Genome Sequencing of the Endangered Kingdonia uniflora (Circaeasteraceae, Ranunculales) Reveals Potential Mechanisms of Evolutionary Specialization.</title>
        <authorList>
            <person name="Sun Y."/>
            <person name="Deng T."/>
            <person name="Zhang A."/>
            <person name="Moore M.J."/>
            <person name="Landis J.B."/>
            <person name="Lin N."/>
            <person name="Zhang H."/>
            <person name="Zhang X."/>
            <person name="Huang J."/>
            <person name="Zhang X."/>
            <person name="Sun H."/>
            <person name="Wang H."/>
        </authorList>
    </citation>
    <scope>NUCLEOTIDE SEQUENCE [LARGE SCALE GENOMIC DNA]</scope>
    <source>
        <strain evidence="3">TB1705</strain>
        <tissue evidence="3">Leaf</tissue>
    </source>
</reference>